<gene>
    <name evidence="2" type="ORF">PGLA1383_LOCUS43330</name>
</gene>
<evidence type="ECO:0000256" key="1">
    <source>
        <dbReference type="SAM" id="MobiDB-lite"/>
    </source>
</evidence>
<protein>
    <submittedName>
        <fullName evidence="2">Uncharacterized protein</fullName>
    </submittedName>
</protein>
<organism evidence="2 3">
    <name type="scientific">Polarella glacialis</name>
    <name type="common">Dinoflagellate</name>
    <dbReference type="NCBI Taxonomy" id="89957"/>
    <lineage>
        <taxon>Eukaryota</taxon>
        <taxon>Sar</taxon>
        <taxon>Alveolata</taxon>
        <taxon>Dinophyceae</taxon>
        <taxon>Suessiales</taxon>
        <taxon>Suessiaceae</taxon>
        <taxon>Polarella</taxon>
    </lineage>
</organism>
<sequence>MPGSAPAAASKPAANIREEERKPHFQPDNYLALHSKLSLTPSRYGPTYTHGDKPASNQQNVVSETPTNNKKQTTDNKQQTTNSQQTTNNKQETTNNRQQTTNNKQQPATNNKQQATNNKQCPDQRRPAASKPAATLIDETMPGSDTARGLQASGHSD</sequence>
<feature type="compositionally biased region" description="Low complexity" evidence="1">
    <location>
        <begin position="65"/>
        <end position="120"/>
    </location>
</feature>
<name>A0A813GJQ7_POLGL</name>
<reference evidence="2" key="1">
    <citation type="submission" date="2021-02" db="EMBL/GenBank/DDBJ databases">
        <authorList>
            <person name="Dougan E. K."/>
            <person name="Rhodes N."/>
            <person name="Thang M."/>
            <person name="Chan C."/>
        </authorList>
    </citation>
    <scope>NUCLEOTIDE SEQUENCE</scope>
</reference>
<feature type="compositionally biased region" description="Polar residues" evidence="1">
    <location>
        <begin position="55"/>
        <end position="64"/>
    </location>
</feature>
<proteinExistence type="predicted"/>
<dbReference type="Proteomes" id="UP000654075">
    <property type="component" value="Unassembled WGS sequence"/>
</dbReference>
<feature type="region of interest" description="Disordered" evidence="1">
    <location>
        <begin position="1"/>
        <end position="157"/>
    </location>
</feature>
<feature type="compositionally biased region" description="Basic and acidic residues" evidence="1">
    <location>
        <begin position="16"/>
        <end position="25"/>
    </location>
</feature>
<accession>A0A813GJQ7</accession>
<evidence type="ECO:0000313" key="3">
    <source>
        <dbReference type="Proteomes" id="UP000654075"/>
    </source>
</evidence>
<dbReference type="AlphaFoldDB" id="A0A813GJQ7"/>
<evidence type="ECO:0000313" key="2">
    <source>
        <dbReference type="EMBL" id="CAE8626401.1"/>
    </source>
</evidence>
<dbReference type="EMBL" id="CAJNNV010028964">
    <property type="protein sequence ID" value="CAE8626401.1"/>
    <property type="molecule type" value="Genomic_DNA"/>
</dbReference>
<feature type="compositionally biased region" description="Low complexity" evidence="1">
    <location>
        <begin position="1"/>
        <end position="14"/>
    </location>
</feature>
<comment type="caution">
    <text evidence="2">The sequence shown here is derived from an EMBL/GenBank/DDBJ whole genome shotgun (WGS) entry which is preliminary data.</text>
</comment>
<keyword evidence="3" id="KW-1185">Reference proteome</keyword>